<name>A0A3B0YM75_9ZZZZ</name>
<dbReference type="Pfam" id="PF00884">
    <property type="entry name" value="Sulfatase"/>
    <property type="match status" value="1"/>
</dbReference>
<keyword evidence="5 8" id="KW-0812">Transmembrane</keyword>
<dbReference type="GO" id="GO:0016776">
    <property type="term" value="F:phosphotransferase activity, phosphate group as acceptor"/>
    <property type="evidence" value="ECO:0007669"/>
    <property type="project" value="TreeGrafter"/>
</dbReference>
<reference evidence="11" key="1">
    <citation type="submission" date="2018-06" db="EMBL/GenBank/DDBJ databases">
        <authorList>
            <person name="Zhirakovskaya E."/>
        </authorList>
    </citation>
    <scope>NUCLEOTIDE SEQUENCE</scope>
</reference>
<feature type="transmembrane region" description="Helical" evidence="8">
    <location>
        <begin position="161"/>
        <end position="183"/>
    </location>
</feature>
<dbReference type="InterPro" id="IPR017850">
    <property type="entry name" value="Alkaline_phosphatase_core_sf"/>
</dbReference>
<dbReference type="InterPro" id="IPR058130">
    <property type="entry name" value="PEA_transf_C"/>
</dbReference>
<feature type="transmembrane region" description="Helical" evidence="8">
    <location>
        <begin position="127"/>
        <end position="149"/>
    </location>
</feature>
<dbReference type="InterPro" id="IPR012549">
    <property type="entry name" value="EptA-like_N"/>
</dbReference>
<evidence type="ECO:0000256" key="6">
    <source>
        <dbReference type="ARBA" id="ARBA00022989"/>
    </source>
</evidence>
<evidence type="ECO:0000256" key="1">
    <source>
        <dbReference type="ARBA" id="ARBA00004429"/>
    </source>
</evidence>
<dbReference type="EMBL" id="UOFL01000111">
    <property type="protein sequence ID" value="VAW76657.1"/>
    <property type="molecule type" value="Genomic_DNA"/>
</dbReference>
<feature type="domain" description="Sulfatase N-terminal" evidence="9">
    <location>
        <begin position="245"/>
        <end position="531"/>
    </location>
</feature>
<gene>
    <name evidence="11" type="ORF">MNBD_GAMMA12-1395</name>
</gene>
<evidence type="ECO:0000259" key="9">
    <source>
        <dbReference type="Pfam" id="PF00884"/>
    </source>
</evidence>
<evidence type="ECO:0000256" key="2">
    <source>
        <dbReference type="ARBA" id="ARBA00022475"/>
    </source>
</evidence>
<evidence type="ECO:0000256" key="7">
    <source>
        <dbReference type="ARBA" id="ARBA00023136"/>
    </source>
</evidence>
<evidence type="ECO:0000256" key="5">
    <source>
        <dbReference type="ARBA" id="ARBA00022692"/>
    </source>
</evidence>
<accession>A0A3B0YM75</accession>
<keyword evidence="3" id="KW-0997">Cell inner membrane</keyword>
<feature type="transmembrane region" description="Helical" evidence="8">
    <location>
        <begin position="21"/>
        <end position="42"/>
    </location>
</feature>
<dbReference type="GO" id="GO:0005886">
    <property type="term" value="C:plasma membrane"/>
    <property type="evidence" value="ECO:0007669"/>
    <property type="project" value="UniProtKB-SubCell"/>
</dbReference>
<dbReference type="NCBIfam" id="NF028537">
    <property type="entry name" value="P_eth_NH2_trans"/>
    <property type="match status" value="1"/>
</dbReference>
<evidence type="ECO:0000259" key="10">
    <source>
        <dbReference type="Pfam" id="PF08019"/>
    </source>
</evidence>
<feature type="transmembrane region" description="Helical" evidence="8">
    <location>
        <begin position="86"/>
        <end position="107"/>
    </location>
</feature>
<keyword evidence="4" id="KW-0808">Transferase</keyword>
<dbReference type="SUPFAM" id="SSF53649">
    <property type="entry name" value="Alkaline phosphatase-like"/>
    <property type="match status" value="1"/>
</dbReference>
<sequence length="559" mass="63142">MINAALISFKSLIAKKPELSSFTLTLAVSLFLLLFSNYSFWMSLTSILYSSFKHYILFSITIFVVVLIYINTLLTFISFKYIQKPALIVILISSSFASYYMNSYGIVIDDHMITSMLETDTQEAFELVHFNLFATVFLLGIVPSIFVYRTNIKFKRIGPEIFYKLSVVVLSLIILGTSIYPFYQEYASLTRNNRILRHQINPANFIHAIRHKVRDLVQDNEIEVQAIGMDANHVHPVGVAKRSITIFVVGETARAKNFSLLGYKRNTNPLMSRQDIVAYSNVKSCGTSTAVSLPCMFSHKGRRQFSNSDGKRWEGLLDIVSRAGVKVLFRDNNSGCKGVCARVKTHNMMSLDISPYCNKGECYDEILLHKLQEYIQSTKGDLLVVLHQKGSHGPSYYQRYPKKFNQFVPLCATNQLQNCSKKDISNAYDNTILYTDYFLSKVLTLLKSNAGDSDGAMIYISDHGESLGGKGLYLHGLPYMIAPDEQKHVPMILWLSDSFKLNYGVNYQCLKSGRAKKLSHDNVFHTVLGLTAVKTHLYNKDLDILSNCTNLSKGAVSEL</sequence>
<feature type="domain" description="Phosphoethanolamine transferase N-terminal" evidence="10">
    <location>
        <begin position="68"/>
        <end position="213"/>
    </location>
</feature>
<evidence type="ECO:0000256" key="8">
    <source>
        <dbReference type="SAM" id="Phobius"/>
    </source>
</evidence>
<evidence type="ECO:0000256" key="4">
    <source>
        <dbReference type="ARBA" id="ARBA00022679"/>
    </source>
</evidence>
<keyword evidence="2" id="KW-1003">Cell membrane</keyword>
<feature type="transmembrane region" description="Helical" evidence="8">
    <location>
        <begin position="54"/>
        <end position="74"/>
    </location>
</feature>
<keyword evidence="7 8" id="KW-0472">Membrane</keyword>
<dbReference type="PANTHER" id="PTHR30443">
    <property type="entry name" value="INNER MEMBRANE PROTEIN"/>
    <property type="match status" value="1"/>
</dbReference>
<dbReference type="GO" id="GO:0009244">
    <property type="term" value="P:lipopolysaccharide core region biosynthetic process"/>
    <property type="evidence" value="ECO:0007669"/>
    <property type="project" value="TreeGrafter"/>
</dbReference>
<comment type="subcellular location">
    <subcellularLocation>
        <location evidence="1">Cell inner membrane</location>
        <topology evidence="1">Multi-pass membrane protein</topology>
    </subcellularLocation>
</comment>
<evidence type="ECO:0000256" key="3">
    <source>
        <dbReference type="ARBA" id="ARBA00022519"/>
    </source>
</evidence>
<dbReference type="InterPro" id="IPR040423">
    <property type="entry name" value="PEA_transferase"/>
</dbReference>
<dbReference type="Pfam" id="PF08019">
    <property type="entry name" value="EptA_B_N"/>
    <property type="match status" value="1"/>
</dbReference>
<dbReference type="PANTHER" id="PTHR30443:SF0">
    <property type="entry name" value="PHOSPHOETHANOLAMINE TRANSFERASE EPTA"/>
    <property type="match status" value="1"/>
</dbReference>
<dbReference type="CDD" id="cd16017">
    <property type="entry name" value="LptA"/>
    <property type="match status" value="1"/>
</dbReference>
<evidence type="ECO:0000313" key="11">
    <source>
        <dbReference type="EMBL" id="VAW76657.1"/>
    </source>
</evidence>
<protein>
    <submittedName>
        <fullName evidence="11">Integral membrane protein</fullName>
    </submittedName>
</protein>
<keyword evidence="6 8" id="KW-1133">Transmembrane helix</keyword>
<proteinExistence type="predicted"/>
<dbReference type="Gene3D" id="3.40.720.10">
    <property type="entry name" value="Alkaline Phosphatase, subunit A"/>
    <property type="match status" value="1"/>
</dbReference>
<organism evidence="11">
    <name type="scientific">hydrothermal vent metagenome</name>
    <dbReference type="NCBI Taxonomy" id="652676"/>
    <lineage>
        <taxon>unclassified sequences</taxon>
        <taxon>metagenomes</taxon>
        <taxon>ecological metagenomes</taxon>
    </lineage>
</organism>
<dbReference type="InterPro" id="IPR000917">
    <property type="entry name" value="Sulfatase_N"/>
</dbReference>
<dbReference type="AlphaFoldDB" id="A0A3B0YM75"/>